<dbReference type="PANTHER" id="PTHR11785:SF512">
    <property type="entry name" value="SOBREMESA, ISOFORM B"/>
    <property type="match status" value="1"/>
</dbReference>
<evidence type="ECO:0000256" key="12">
    <source>
        <dbReference type="ARBA" id="ARBA00051835"/>
    </source>
</evidence>
<dbReference type="Proteomes" id="UP000001593">
    <property type="component" value="Unassembled WGS sequence"/>
</dbReference>
<feature type="transmembrane region" description="Helical" evidence="19">
    <location>
        <begin position="262"/>
        <end position="282"/>
    </location>
</feature>
<evidence type="ECO:0000256" key="8">
    <source>
        <dbReference type="ARBA" id="ARBA00023136"/>
    </source>
</evidence>
<dbReference type="PhylomeDB" id="A7S3U0"/>
<dbReference type="AlphaFoldDB" id="A7S3U0"/>
<keyword evidence="4" id="KW-1003">Cell membrane</keyword>
<evidence type="ECO:0000256" key="5">
    <source>
        <dbReference type="ARBA" id="ARBA00022553"/>
    </source>
</evidence>
<dbReference type="GO" id="GO:0015179">
    <property type="term" value="F:L-amino acid transmembrane transporter activity"/>
    <property type="evidence" value="ECO:0000318"/>
    <property type="project" value="GO_Central"/>
</dbReference>
<dbReference type="eggNOG" id="KOG1287">
    <property type="taxonomic scope" value="Eukaryota"/>
</dbReference>
<keyword evidence="8 19" id="KW-0472">Membrane</keyword>
<name>A7S3U0_NEMVE</name>
<dbReference type="Gene3D" id="1.20.1740.10">
    <property type="entry name" value="Amino acid/polyamine transporter I"/>
    <property type="match status" value="1"/>
</dbReference>
<sequence length="459" mass="50290">MIGSGIFASASGVFMYTGSAGLGIAVWALCGVIAMMGSLCYAELGTMIVKSGAEYAYLNAAFGERVAFLFSWTSTILLKPSQIAIVSLAFGQYVVEPFFPTCSGFDPDRLDLKILEKLLAAVCIGVITYVNCFSVKLATRVQVVFTAAKLIAIAMLIITGLVRLGQGFTGSFDDAFKGTTTSIGMVGFAFYNGLWAYDGWNNLNYVTEELKNPYRDLPRSILFGIPLGTVCYVLVNIAYLTVLTPVEVMASGAVAVTLSNRLYGVMAWTIPIFVACSTFGAANGSAFSGGRLVYVAAREGHLPEFLAMVHTKRHTPLPAMLFNSIIAWLMLLPDSSSFETLINYFSFAAWVFYGSTVSALLWLRYRKPEMERPYKVPLLVPIMVLLASLYLIIAPFYEAPLESFYCLLFILAGIPFYLVFVYFKVAPKWFLNGVDSITYKLQVLCDCALPESEEEVIAP</sequence>
<protein>
    <recommendedName>
        <fullName evidence="15">b(0,+)-type amino acid transporter 1</fullName>
    </recommendedName>
    <alternativeName>
        <fullName evidence="16">Glycoprotein-associated amino acid transporter b0,+AT1</fullName>
    </alternativeName>
    <alternativeName>
        <fullName evidence="17">Solute carrier family 7 member 9</fullName>
    </alternativeName>
</protein>
<keyword evidence="7 19" id="KW-1133">Transmembrane helix</keyword>
<feature type="transmembrane region" description="Helical" evidence="19">
    <location>
        <begin position="376"/>
        <end position="397"/>
    </location>
</feature>
<dbReference type="FunFam" id="1.20.1740.10:FF:000015">
    <property type="entry name" value="B(0,+)-type amino acid transporter 1"/>
    <property type="match status" value="1"/>
</dbReference>
<dbReference type="InterPro" id="IPR002293">
    <property type="entry name" value="AA/rel_permease1"/>
</dbReference>
<comment type="subcellular location">
    <subcellularLocation>
        <location evidence="1">Apical cell membrane</location>
        <topology evidence="1">Multi-pass membrane protein</topology>
    </subcellularLocation>
</comment>
<feature type="transmembrane region" description="Helical" evidence="19">
    <location>
        <begin position="221"/>
        <end position="242"/>
    </location>
</feature>
<feature type="transmembrane region" description="Helical" evidence="19">
    <location>
        <begin position="344"/>
        <end position="364"/>
    </location>
</feature>
<keyword evidence="6 19" id="KW-0812">Transmembrane</keyword>
<evidence type="ECO:0000256" key="3">
    <source>
        <dbReference type="ARBA" id="ARBA00022448"/>
    </source>
</evidence>
<evidence type="ECO:0000256" key="18">
    <source>
        <dbReference type="ARBA" id="ARBA00093193"/>
    </source>
</evidence>
<evidence type="ECO:0000256" key="16">
    <source>
        <dbReference type="ARBA" id="ARBA00079910"/>
    </source>
</evidence>
<comment type="similarity">
    <text evidence="2">Belongs to the amino acid-polyamine-organocation (APC) superfamily.</text>
</comment>
<feature type="transmembrane region" description="Helical" evidence="19">
    <location>
        <begin position="20"/>
        <end position="42"/>
    </location>
</feature>
<dbReference type="OMA" id="CALYWSK"/>
<dbReference type="GO" id="GO:0016324">
    <property type="term" value="C:apical plasma membrane"/>
    <property type="evidence" value="ECO:0007669"/>
    <property type="project" value="UniProtKB-SubCell"/>
</dbReference>
<comment type="catalytic activity">
    <reaction evidence="14">
        <text>L-leucine(out) + L-arginine(in) = L-leucine(in) + L-arginine(out)</text>
        <dbReference type="Rhea" id="RHEA:71059"/>
        <dbReference type="ChEBI" id="CHEBI:32682"/>
        <dbReference type="ChEBI" id="CHEBI:57427"/>
    </reaction>
    <physiologicalReaction direction="left-to-right" evidence="14">
        <dbReference type="Rhea" id="RHEA:71060"/>
    </physiologicalReaction>
</comment>
<evidence type="ECO:0000313" key="21">
    <source>
        <dbReference type="Proteomes" id="UP000001593"/>
    </source>
</evidence>
<dbReference type="FunCoup" id="A7S3U0">
    <property type="interactions" value="9"/>
</dbReference>
<feature type="transmembrane region" description="Helical" evidence="19">
    <location>
        <begin position="315"/>
        <end position="332"/>
    </location>
</feature>
<comment type="catalytic activity">
    <reaction evidence="12">
        <text>L-histidine(out) + L-arginine(in) = L-histidine(in) + L-arginine(out)</text>
        <dbReference type="Rhea" id="RHEA:71063"/>
        <dbReference type="ChEBI" id="CHEBI:32682"/>
        <dbReference type="ChEBI" id="CHEBI:57595"/>
    </reaction>
    <physiologicalReaction direction="left-to-right" evidence="12">
        <dbReference type="Rhea" id="RHEA:71064"/>
    </physiologicalReaction>
</comment>
<feature type="transmembrane region" description="Helical" evidence="19">
    <location>
        <begin position="403"/>
        <end position="423"/>
    </location>
</feature>
<evidence type="ECO:0000256" key="10">
    <source>
        <dbReference type="ARBA" id="ARBA00051323"/>
    </source>
</evidence>
<dbReference type="EMBL" id="DS469575">
    <property type="protein sequence ID" value="EDO41594.1"/>
    <property type="molecule type" value="Genomic_DNA"/>
</dbReference>
<dbReference type="PANTHER" id="PTHR11785">
    <property type="entry name" value="AMINO ACID TRANSPORTER"/>
    <property type="match status" value="1"/>
</dbReference>
<dbReference type="GO" id="GO:0003333">
    <property type="term" value="P:amino acid transmembrane transport"/>
    <property type="evidence" value="ECO:0000318"/>
    <property type="project" value="GO_Central"/>
</dbReference>
<evidence type="ECO:0000256" key="4">
    <source>
        <dbReference type="ARBA" id="ARBA00022475"/>
    </source>
</evidence>
<keyword evidence="5" id="KW-0597">Phosphoprotein</keyword>
<keyword evidence="21" id="KW-1185">Reference proteome</keyword>
<evidence type="ECO:0000256" key="7">
    <source>
        <dbReference type="ARBA" id="ARBA00022989"/>
    </source>
</evidence>
<dbReference type="PIRSF" id="PIRSF006060">
    <property type="entry name" value="AA_transporter"/>
    <property type="match status" value="1"/>
</dbReference>
<gene>
    <name evidence="20" type="ORF">NEMVEDRAFT_v1g185303</name>
</gene>
<dbReference type="HOGENOM" id="CLU_007946_3_0_1"/>
<keyword evidence="9" id="KW-1015">Disulfide bond</keyword>
<dbReference type="InterPro" id="IPR050598">
    <property type="entry name" value="AminoAcid_Transporter"/>
</dbReference>
<proteinExistence type="inferred from homology"/>
<comment type="catalytic activity">
    <reaction evidence="18">
        <text>L-phenylalanine(out) + L-arginine(in) = L-phenylalanine(in) + L-arginine(out)</text>
        <dbReference type="Rhea" id="RHEA:71067"/>
        <dbReference type="ChEBI" id="CHEBI:32682"/>
        <dbReference type="ChEBI" id="CHEBI:58095"/>
    </reaction>
    <physiologicalReaction direction="left-to-right" evidence="18">
        <dbReference type="Rhea" id="RHEA:71068"/>
    </physiologicalReaction>
</comment>
<evidence type="ECO:0000313" key="20">
    <source>
        <dbReference type="EMBL" id="EDO41594.1"/>
    </source>
</evidence>
<evidence type="ECO:0000256" key="9">
    <source>
        <dbReference type="ARBA" id="ARBA00023157"/>
    </source>
</evidence>
<comment type="catalytic activity">
    <reaction evidence="11">
        <text>L-cystine(out) + L-arginine(in) = L-cystine(in) + L-arginine(out)</text>
        <dbReference type="Rhea" id="RHEA:71075"/>
        <dbReference type="ChEBI" id="CHEBI:32682"/>
        <dbReference type="ChEBI" id="CHEBI:35491"/>
    </reaction>
    <physiologicalReaction direction="left-to-right" evidence="11">
        <dbReference type="Rhea" id="RHEA:71076"/>
    </physiologicalReaction>
</comment>
<dbReference type="STRING" id="45351.A7S3U0"/>
<evidence type="ECO:0000256" key="17">
    <source>
        <dbReference type="ARBA" id="ARBA00083296"/>
    </source>
</evidence>
<reference evidence="20 21" key="1">
    <citation type="journal article" date="2007" name="Science">
        <title>Sea anemone genome reveals ancestral eumetazoan gene repertoire and genomic organization.</title>
        <authorList>
            <person name="Putnam N.H."/>
            <person name="Srivastava M."/>
            <person name="Hellsten U."/>
            <person name="Dirks B."/>
            <person name="Chapman J."/>
            <person name="Salamov A."/>
            <person name="Terry A."/>
            <person name="Shapiro H."/>
            <person name="Lindquist E."/>
            <person name="Kapitonov V.V."/>
            <person name="Jurka J."/>
            <person name="Genikhovich G."/>
            <person name="Grigoriev I.V."/>
            <person name="Lucas S.M."/>
            <person name="Steele R.E."/>
            <person name="Finnerty J.R."/>
            <person name="Technau U."/>
            <person name="Martindale M.Q."/>
            <person name="Rokhsar D.S."/>
        </authorList>
    </citation>
    <scope>NUCLEOTIDE SEQUENCE [LARGE SCALE GENOMIC DNA]</scope>
    <source>
        <strain evidence="21">CH2 X CH6</strain>
    </source>
</reference>
<evidence type="ECO:0000256" key="2">
    <source>
        <dbReference type="ARBA" id="ARBA00009523"/>
    </source>
</evidence>
<evidence type="ECO:0000256" key="11">
    <source>
        <dbReference type="ARBA" id="ARBA00051814"/>
    </source>
</evidence>
<keyword evidence="3" id="KW-0813">Transport</keyword>
<accession>A7S3U0</accession>
<organism evidence="20 21">
    <name type="scientific">Nematostella vectensis</name>
    <name type="common">Starlet sea anemone</name>
    <dbReference type="NCBI Taxonomy" id="45351"/>
    <lineage>
        <taxon>Eukaryota</taxon>
        <taxon>Metazoa</taxon>
        <taxon>Cnidaria</taxon>
        <taxon>Anthozoa</taxon>
        <taxon>Hexacorallia</taxon>
        <taxon>Actiniaria</taxon>
        <taxon>Edwardsiidae</taxon>
        <taxon>Nematostella</taxon>
    </lineage>
</organism>
<evidence type="ECO:0000256" key="15">
    <source>
        <dbReference type="ARBA" id="ARBA00074336"/>
    </source>
</evidence>
<feature type="transmembrane region" description="Helical" evidence="19">
    <location>
        <begin position="143"/>
        <end position="162"/>
    </location>
</feature>
<evidence type="ECO:0000256" key="6">
    <source>
        <dbReference type="ARBA" id="ARBA00022692"/>
    </source>
</evidence>
<evidence type="ECO:0000256" key="19">
    <source>
        <dbReference type="SAM" id="Phobius"/>
    </source>
</evidence>
<dbReference type="Pfam" id="PF13520">
    <property type="entry name" value="AA_permease_2"/>
    <property type="match status" value="1"/>
</dbReference>
<feature type="transmembrane region" description="Helical" evidence="19">
    <location>
        <begin position="118"/>
        <end position="137"/>
    </location>
</feature>
<dbReference type="InParanoid" id="A7S3U0"/>
<evidence type="ECO:0000256" key="13">
    <source>
        <dbReference type="ARBA" id="ARBA00052179"/>
    </source>
</evidence>
<comment type="catalytic activity">
    <reaction evidence="13">
        <text>L-cysteine(out) + L-arginine(in) = L-cysteine(in) + L-arginine(out)</text>
        <dbReference type="Rhea" id="RHEA:71071"/>
        <dbReference type="ChEBI" id="CHEBI:32682"/>
        <dbReference type="ChEBI" id="CHEBI:35235"/>
    </reaction>
    <physiologicalReaction direction="left-to-right" evidence="13">
        <dbReference type="Rhea" id="RHEA:71072"/>
    </physiologicalReaction>
</comment>
<comment type="catalytic activity">
    <reaction evidence="10">
        <text>L-lysine(out) + L-arginine(in) = L-lysine(in) + L-arginine(out)</text>
        <dbReference type="Rhea" id="RHEA:70827"/>
        <dbReference type="ChEBI" id="CHEBI:32551"/>
        <dbReference type="ChEBI" id="CHEBI:32682"/>
    </reaction>
    <physiologicalReaction direction="left-to-right" evidence="10">
        <dbReference type="Rhea" id="RHEA:70828"/>
    </physiologicalReaction>
</comment>
<evidence type="ECO:0000256" key="14">
    <source>
        <dbReference type="ARBA" id="ARBA00052732"/>
    </source>
</evidence>
<evidence type="ECO:0000256" key="1">
    <source>
        <dbReference type="ARBA" id="ARBA00004424"/>
    </source>
</evidence>